<accession>A0AAV7SEA1</accession>
<name>A0AAV7SEA1_PLEWA</name>
<dbReference type="Proteomes" id="UP001066276">
    <property type="component" value="Chromosome 4_2"/>
</dbReference>
<organism evidence="2 3">
    <name type="scientific">Pleurodeles waltl</name>
    <name type="common">Iberian ribbed newt</name>
    <dbReference type="NCBI Taxonomy" id="8319"/>
    <lineage>
        <taxon>Eukaryota</taxon>
        <taxon>Metazoa</taxon>
        <taxon>Chordata</taxon>
        <taxon>Craniata</taxon>
        <taxon>Vertebrata</taxon>
        <taxon>Euteleostomi</taxon>
        <taxon>Amphibia</taxon>
        <taxon>Batrachia</taxon>
        <taxon>Caudata</taxon>
        <taxon>Salamandroidea</taxon>
        <taxon>Salamandridae</taxon>
        <taxon>Pleurodelinae</taxon>
        <taxon>Pleurodeles</taxon>
    </lineage>
</organism>
<feature type="compositionally biased region" description="Basic and acidic residues" evidence="1">
    <location>
        <begin position="31"/>
        <end position="44"/>
    </location>
</feature>
<proteinExistence type="predicted"/>
<protein>
    <submittedName>
        <fullName evidence="2">Uncharacterized protein</fullName>
    </submittedName>
</protein>
<evidence type="ECO:0000256" key="1">
    <source>
        <dbReference type="SAM" id="MobiDB-lite"/>
    </source>
</evidence>
<comment type="caution">
    <text evidence="2">The sequence shown here is derived from an EMBL/GenBank/DDBJ whole genome shotgun (WGS) entry which is preliminary data.</text>
</comment>
<keyword evidence="3" id="KW-1185">Reference proteome</keyword>
<reference evidence="2" key="1">
    <citation type="journal article" date="2022" name="bioRxiv">
        <title>Sequencing and chromosome-scale assembly of the giantPleurodeles waltlgenome.</title>
        <authorList>
            <person name="Brown T."/>
            <person name="Elewa A."/>
            <person name="Iarovenko S."/>
            <person name="Subramanian E."/>
            <person name="Araus A.J."/>
            <person name="Petzold A."/>
            <person name="Susuki M."/>
            <person name="Suzuki K.-i.T."/>
            <person name="Hayashi T."/>
            <person name="Toyoda A."/>
            <person name="Oliveira C."/>
            <person name="Osipova E."/>
            <person name="Leigh N.D."/>
            <person name="Simon A."/>
            <person name="Yun M.H."/>
        </authorList>
    </citation>
    <scope>NUCLEOTIDE SEQUENCE</scope>
    <source>
        <strain evidence="2">20211129_DDA</strain>
        <tissue evidence="2">Liver</tissue>
    </source>
</reference>
<dbReference type="EMBL" id="JANPWB010000008">
    <property type="protein sequence ID" value="KAJ1162557.1"/>
    <property type="molecule type" value="Genomic_DNA"/>
</dbReference>
<evidence type="ECO:0000313" key="3">
    <source>
        <dbReference type="Proteomes" id="UP001066276"/>
    </source>
</evidence>
<feature type="region of interest" description="Disordered" evidence="1">
    <location>
        <begin position="1"/>
        <end position="44"/>
    </location>
</feature>
<evidence type="ECO:0000313" key="2">
    <source>
        <dbReference type="EMBL" id="KAJ1162557.1"/>
    </source>
</evidence>
<dbReference type="AlphaFoldDB" id="A0AAV7SEA1"/>
<sequence length="77" mass="8015">MGPGTQLGLTEHSHAGEASLDPILGALPPGRLDEKAQDRAHTPEPARALAWGLAWVPEPEPTVKAFLGSVDSQAQAP</sequence>
<gene>
    <name evidence="2" type="ORF">NDU88_003025</name>
</gene>